<dbReference type="AlphaFoldDB" id="A0A7J6SF38"/>
<organism evidence="2 3">
    <name type="scientific">Perkinsus olseni</name>
    <name type="common">Perkinsus atlanticus</name>
    <dbReference type="NCBI Taxonomy" id="32597"/>
    <lineage>
        <taxon>Eukaryota</taxon>
        <taxon>Sar</taxon>
        <taxon>Alveolata</taxon>
        <taxon>Perkinsozoa</taxon>
        <taxon>Perkinsea</taxon>
        <taxon>Perkinsida</taxon>
        <taxon>Perkinsidae</taxon>
        <taxon>Perkinsus</taxon>
    </lineage>
</organism>
<proteinExistence type="predicted"/>
<feature type="signal peptide" evidence="1">
    <location>
        <begin position="1"/>
        <end position="21"/>
    </location>
</feature>
<keyword evidence="1" id="KW-0732">Signal</keyword>
<evidence type="ECO:0000313" key="3">
    <source>
        <dbReference type="Proteomes" id="UP000574390"/>
    </source>
</evidence>
<comment type="caution">
    <text evidence="2">The sequence shown here is derived from an EMBL/GenBank/DDBJ whole genome shotgun (WGS) entry which is preliminary data.</text>
</comment>
<evidence type="ECO:0000256" key="1">
    <source>
        <dbReference type="SAM" id="SignalP"/>
    </source>
</evidence>
<evidence type="ECO:0000313" key="2">
    <source>
        <dbReference type="EMBL" id="KAF4731427.1"/>
    </source>
</evidence>
<dbReference type="EMBL" id="JABANM010015207">
    <property type="protein sequence ID" value="KAF4731427.1"/>
    <property type="molecule type" value="Genomic_DNA"/>
</dbReference>
<feature type="chain" id="PRO_5029881748" evidence="1">
    <location>
        <begin position="22"/>
        <end position="367"/>
    </location>
</feature>
<sequence length="367" mass="40713">MWPPSLLFLVAFVVISGGGLPLKLPAGIYTNQGPIEGIGRLKGIQLHARDDELGEHSEVKLRVSGSLDDYDLLLSMIDYCGVKTASTDWESSNRDSISRGRCLTFRPTSGNQANRLSNAIIVIYQALRMPIVRRMNAAKRITACNVGQDWTVYMGREKGGEGCKGKTRLVHPVPLKRLNSSREVDPMFRPALLNDTAVAAAQSSVLFRRDPVLTRIILPRTGKLVNKFDTSAFDGIILDITGTPDGLQGKLVVNSVSEEPIERIITGPHITYNDDIPQFYSATLELPPLPLLYGVNDCWRLKGTDDDDKSIRDFVIAAVLVFDFEDVGAEDIRLCFVNWNWQLKLGSTSTVMMYERASPANRKRSLC</sequence>
<reference evidence="2 3" key="1">
    <citation type="submission" date="2020-04" db="EMBL/GenBank/DDBJ databases">
        <title>Perkinsus olseni comparative genomics.</title>
        <authorList>
            <person name="Bogema D.R."/>
        </authorList>
    </citation>
    <scope>NUCLEOTIDE SEQUENCE [LARGE SCALE GENOMIC DNA]</scope>
    <source>
        <strain evidence="2">ATCC PRA-205</strain>
    </source>
</reference>
<dbReference type="Proteomes" id="UP000574390">
    <property type="component" value="Unassembled WGS sequence"/>
</dbReference>
<protein>
    <submittedName>
        <fullName evidence="2">Uncharacterized protein</fullName>
    </submittedName>
</protein>
<gene>
    <name evidence="2" type="ORF">FOZ62_023919</name>
</gene>
<name>A0A7J6SF38_PEROL</name>
<accession>A0A7J6SF38</accession>